<sequence length="141" mass="14569">MLVLISFATVLAPIAAAAGPTNTVAPILAITPLPPKPTCTQSICADYINSCGRWYGGCYAACPGYTAPTFTDPGCPTTSRAVSVRTSTSCAITICADYINSCGLMYGGCFPACPGYTTPSFSDPGCPYTTPYQLSTHLRSG</sequence>
<dbReference type="Proteomes" id="UP000756921">
    <property type="component" value="Unassembled WGS sequence"/>
</dbReference>
<name>A0A9P6GAS7_9PLEO</name>
<protein>
    <submittedName>
        <fullName evidence="2">Uncharacterized protein</fullName>
    </submittedName>
</protein>
<dbReference type="EMBL" id="WJXW01000011">
    <property type="protein sequence ID" value="KAF9732302.1"/>
    <property type="molecule type" value="Genomic_DNA"/>
</dbReference>
<keyword evidence="3" id="KW-1185">Reference proteome</keyword>
<evidence type="ECO:0000256" key="1">
    <source>
        <dbReference type="SAM" id="SignalP"/>
    </source>
</evidence>
<feature type="chain" id="PRO_5040363751" evidence="1">
    <location>
        <begin position="18"/>
        <end position="141"/>
    </location>
</feature>
<accession>A0A9P6GAS7</accession>
<dbReference type="OrthoDB" id="3924764at2759"/>
<organism evidence="2 3">
    <name type="scientific">Paraphaeosphaeria minitans</name>
    <dbReference type="NCBI Taxonomy" id="565426"/>
    <lineage>
        <taxon>Eukaryota</taxon>
        <taxon>Fungi</taxon>
        <taxon>Dikarya</taxon>
        <taxon>Ascomycota</taxon>
        <taxon>Pezizomycotina</taxon>
        <taxon>Dothideomycetes</taxon>
        <taxon>Pleosporomycetidae</taxon>
        <taxon>Pleosporales</taxon>
        <taxon>Massarineae</taxon>
        <taxon>Didymosphaeriaceae</taxon>
        <taxon>Paraphaeosphaeria</taxon>
    </lineage>
</organism>
<feature type="signal peptide" evidence="1">
    <location>
        <begin position="1"/>
        <end position="17"/>
    </location>
</feature>
<keyword evidence="1" id="KW-0732">Signal</keyword>
<proteinExistence type="predicted"/>
<comment type="caution">
    <text evidence="2">The sequence shown here is derived from an EMBL/GenBank/DDBJ whole genome shotgun (WGS) entry which is preliminary data.</text>
</comment>
<evidence type="ECO:0000313" key="2">
    <source>
        <dbReference type="EMBL" id="KAF9732302.1"/>
    </source>
</evidence>
<evidence type="ECO:0000313" key="3">
    <source>
        <dbReference type="Proteomes" id="UP000756921"/>
    </source>
</evidence>
<gene>
    <name evidence="2" type="ORF">PMIN01_10231</name>
</gene>
<reference evidence="2" key="1">
    <citation type="journal article" date="2020" name="Mol. Plant Microbe Interact.">
        <title>Genome Sequence of the Biocontrol Agent Coniothyrium minitans strain Conio (IMI 134523).</title>
        <authorList>
            <person name="Patel D."/>
            <person name="Shittu T.A."/>
            <person name="Baroncelli R."/>
            <person name="Muthumeenakshi S."/>
            <person name="Osborne T.H."/>
            <person name="Janganan T.K."/>
            <person name="Sreenivasaprasad S."/>
        </authorList>
    </citation>
    <scope>NUCLEOTIDE SEQUENCE</scope>
    <source>
        <strain evidence="2">Conio</strain>
    </source>
</reference>
<dbReference type="AlphaFoldDB" id="A0A9P6GAS7"/>